<accession>A0ABQ6N9X2</accession>
<reference evidence="1 2" key="1">
    <citation type="journal article" date="2023" name="Commun. Biol.">
        <title>Genome analysis of Parmales, the sister group of diatoms, reveals the evolutionary specialization of diatoms from phago-mixotrophs to photoautotrophs.</title>
        <authorList>
            <person name="Ban H."/>
            <person name="Sato S."/>
            <person name="Yoshikawa S."/>
            <person name="Yamada K."/>
            <person name="Nakamura Y."/>
            <person name="Ichinomiya M."/>
            <person name="Sato N."/>
            <person name="Blanc-Mathieu R."/>
            <person name="Endo H."/>
            <person name="Kuwata A."/>
            <person name="Ogata H."/>
        </authorList>
    </citation>
    <scope>NUCLEOTIDE SEQUENCE [LARGE SCALE GENOMIC DNA]</scope>
</reference>
<organism evidence="1 2">
    <name type="scientific">Tetraparma gracilis</name>
    <dbReference type="NCBI Taxonomy" id="2962635"/>
    <lineage>
        <taxon>Eukaryota</taxon>
        <taxon>Sar</taxon>
        <taxon>Stramenopiles</taxon>
        <taxon>Ochrophyta</taxon>
        <taxon>Bolidophyceae</taxon>
        <taxon>Parmales</taxon>
        <taxon>Triparmaceae</taxon>
        <taxon>Tetraparma</taxon>
    </lineage>
</organism>
<protein>
    <submittedName>
        <fullName evidence="1">Uncharacterized protein</fullName>
    </submittedName>
</protein>
<gene>
    <name evidence="1" type="ORF">TeGR_g3803</name>
</gene>
<evidence type="ECO:0000313" key="2">
    <source>
        <dbReference type="Proteomes" id="UP001165060"/>
    </source>
</evidence>
<dbReference type="Proteomes" id="UP001165060">
    <property type="component" value="Unassembled WGS sequence"/>
</dbReference>
<proteinExistence type="predicted"/>
<keyword evidence="2" id="KW-1185">Reference proteome</keyword>
<sequence>MRVNSFATLAQAAAVVAAGLGAIYANKALGVKILATGVTPKCASAVVGLVQHGLWEEAEIAKLFLKESTGRMSR</sequence>
<dbReference type="EMBL" id="BRYB01006870">
    <property type="protein sequence ID" value="GMI49939.1"/>
    <property type="molecule type" value="Genomic_DNA"/>
</dbReference>
<comment type="caution">
    <text evidence="1">The sequence shown here is derived from an EMBL/GenBank/DDBJ whole genome shotgun (WGS) entry which is preliminary data.</text>
</comment>
<evidence type="ECO:0000313" key="1">
    <source>
        <dbReference type="EMBL" id="GMI49939.1"/>
    </source>
</evidence>
<name>A0ABQ6N9X2_9STRA</name>